<dbReference type="InterPro" id="IPR007650">
    <property type="entry name" value="Zf-FLZ_dom"/>
</dbReference>
<organism evidence="6">
    <name type="scientific">Spirodela intermedia</name>
    <name type="common">Intermediate duckweed</name>
    <dbReference type="NCBI Taxonomy" id="51605"/>
    <lineage>
        <taxon>Eukaryota</taxon>
        <taxon>Viridiplantae</taxon>
        <taxon>Streptophyta</taxon>
        <taxon>Embryophyta</taxon>
        <taxon>Tracheophyta</taxon>
        <taxon>Spermatophyta</taxon>
        <taxon>Magnoliopsida</taxon>
        <taxon>Liliopsida</taxon>
        <taxon>Araceae</taxon>
        <taxon>Lemnoideae</taxon>
        <taxon>Spirodela</taxon>
    </lineage>
</organism>
<protein>
    <recommendedName>
        <fullName evidence="5">FLZ-type domain-containing protein</fullName>
    </recommendedName>
</protein>
<keyword evidence="2" id="KW-0479">Metal-binding</keyword>
<dbReference type="Proteomes" id="UP001189122">
    <property type="component" value="Unassembled WGS sequence"/>
</dbReference>
<feature type="region of interest" description="Disordered" evidence="4">
    <location>
        <begin position="1"/>
        <end position="20"/>
    </location>
</feature>
<feature type="domain" description="FLZ-type" evidence="5">
    <location>
        <begin position="70"/>
        <end position="114"/>
    </location>
</feature>
<dbReference type="Pfam" id="PF04570">
    <property type="entry name" value="zf-FLZ"/>
    <property type="match status" value="1"/>
</dbReference>
<evidence type="ECO:0000259" key="5">
    <source>
        <dbReference type="PROSITE" id="PS51795"/>
    </source>
</evidence>
<dbReference type="PROSITE" id="PS51795">
    <property type="entry name" value="ZF_FLZ"/>
    <property type="match status" value="1"/>
</dbReference>
<dbReference type="PANTHER" id="PTHR46443:SF3">
    <property type="entry name" value="PROTEIN MARD1"/>
    <property type="match status" value="1"/>
</dbReference>
<evidence type="ECO:0000313" key="7">
    <source>
        <dbReference type="Proteomes" id="UP001189122"/>
    </source>
</evidence>
<evidence type="ECO:0000256" key="2">
    <source>
        <dbReference type="ARBA" id="ARBA00022723"/>
    </source>
</evidence>
<keyword evidence="7" id="KW-1185">Reference proteome</keyword>
<dbReference type="EMBL" id="CACRZD030000010">
    <property type="protein sequence ID" value="CAA6667200.1"/>
    <property type="molecule type" value="Genomic_DNA"/>
</dbReference>
<reference evidence="6 7" key="1">
    <citation type="submission" date="2019-12" db="EMBL/GenBank/DDBJ databases">
        <authorList>
            <person name="Scholz U."/>
            <person name="Mascher M."/>
            <person name="Fiebig A."/>
        </authorList>
    </citation>
    <scope>NUCLEOTIDE SEQUENCE</scope>
</reference>
<dbReference type="InterPro" id="IPR044593">
    <property type="entry name" value="FLZ8/MARD1"/>
</dbReference>
<proteinExistence type="inferred from homology"/>
<dbReference type="GO" id="GO:0046872">
    <property type="term" value="F:metal ion binding"/>
    <property type="evidence" value="ECO:0007669"/>
    <property type="project" value="UniProtKB-KW"/>
</dbReference>
<evidence type="ECO:0000313" key="6">
    <source>
        <dbReference type="EMBL" id="CAA2627944.1"/>
    </source>
</evidence>
<feature type="zinc finger region" description="FLZ-type" evidence="3">
    <location>
        <begin position="70"/>
        <end position="114"/>
    </location>
</feature>
<sequence>MASGNTLASESSSSPRVITGSISTAGMELSEDYTCVITHGPNPRMTHIFDDYIVESSCDDLLVASQGKATFLSFCHSCKKGLAQGNDTFMYRGDKAFCSQECRYEGMLSDESAGKFSSATSS</sequence>
<gene>
    <name evidence="6" type="ORF">SI7747_10013593</name>
</gene>
<evidence type="ECO:0000256" key="4">
    <source>
        <dbReference type="SAM" id="MobiDB-lite"/>
    </source>
</evidence>
<dbReference type="AlphaFoldDB" id="A0A7I8JAQ5"/>
<name>A0A7I8JAQ5_SPIIN</name>
<accession>A0A7I8JAQ5</accession>
<evidence type="ECO:0000256" key="3">
    <source>
        <dbReference type="PROSITE-ProRule" id="PRU01131"/>
    </source>
</evidence>
<dbReference type="EMBL" id="LR743597">
    <property type="protein sequence ID" value="CAA2627944.1"/>
    <property type="molecule type" value="Genomic_DNA"/>
</dbReference>
<comment type="similarity">
    <text evidence="1">Belongs to the FLZ family.</text>
</comment>
<evidence type="ECO:0000256" key="1">
    <source>
        <dbReference type="ARBA" id="ARBA00009374"/>
    </source>
</evidence>
<dbReference type="PANTHER" id="PTHR46443">
    <property type="entry name" value="FCS-LIKE ZINC FINGER 8"/>
    <property type="match status" value="1"/>
</dbReference>